<dbReference type="PANTHER" id="PTHR47926:SF511">
    <property type="entry name" value="PENTATRICOPEPTIDE REPEAT-CONTAINING PROTEIN"/>
    <property type="match status" value="1"/>
</dbReference>
<feature type="repeat" description="PPR" evidence="4">
    <location>
        <begin position="220"/>
        <end position="254"/>
    </location>
</feature>
<evidence type="ECO:0000256" key="4">
    <source>
        <dbReference type="PROSITE-ProRule" id="PRU00708"/>
    </source>
</evidence>
<keyword evidence="3" id="KW-0809">Transit peptide</keyword>
<evidence type="ECO:0000313" key="5">
    <source>
        <dbReference type="EMBL" id="CDP08786.1"/>
    </source>
</evidence>
<evidence type="ECO:0000256" key="2">
    <source>
        <dbReference type="ARBA" id="ARBA00022737"/>
    </source>
</evidence>
<evidence type="ECO:0000256" key="3">
    <source>
        <dbReference type="ARBA" id="ARBA00022946"/>
    </source>
</evidence>
<feature type="repeat" description="PPR" evidence="4">
    <location>
        <begin position="321"/>
        <end position="355"/>
    </location>
</feature>
<proteinExistence type="inferred from homology"/>
<sequence length="650" mass="72538">MIKCRSLSIQAVLFKRRLSFLTTSSITRPRGSLPTRESAARSACSQLTHKFISSELKHSAKFNLFHQGKQLHGHIIKLGYQNVLPLQNLLLNFYLNCKCVSNAHQLFGEMIVRNIITWNTMICGIANEFSYFKSNFNLGICYFGRMLTGEVRPDWITFRGLFRLCVDTNNVEMSQVLHCFVMKLGLCDDLFLSSALVDMYGKLGLVEEARHVFIFIKQKDLVLWNTLVSCYVLNSFEDEALRLYKVMRSEGLTGDEFTFTSLLSSCASFGNCQLGRGIHGTLVKLSFDLDVLVASSLVDMYAKNESLVDARKVFDMMISKNVVSWNTMIVGYGQYGDGVQAMKLVNKMFQEDFHPDELTLASVFISCGILAMVGEITQLHAYTVKNGLSSLTSIANAMISGYSKCGSIVSALQAFRSILGPDLVSWTSMIGAYGFHGFPHEATELFKRMLSNGVKPDRIAFLEVLSSCGHGGLVNEGLQYFALMTDVYKLVPDPEHYACVVDLLGRVGLLKEAFDVLTSIPVEHCSDAMGAFLGACKVHGNLGLAEWAAEKLFTLEPKRAVNYALLSNMYASNGAWSDVATIRRLMREMCYPKAPGCSWMEIAGKVYSFVSGDKSHPHARMVYSILGHLYELMKVEVKESTEIFNLLFLN</sequence>
<dbReference type="FunFam" id="1.25.40.10:FF:000285">
    <property type="entry name" value="Pentatricopeptide repeat-containing protein, chloroplastic"/>
    <property type="match status" value="1"/>
</dbReference>
<dbReference type="InterPro" id="IPR046848">
    <property type="entry name" value="E_motif"/>
</dbReference>
<organism evidence="5 6">
    <name type="scientific">Coffea canephora</name>
    <name type="common">Robusta coffee</name>
    <dbReference type="NCBI Taxonomy" id="49390"/>
    <lineage>
        <taxon>Eukaryota</taxon>
        <taxon>Viridiplantae</taxon>
        <taxon>Streptophyta</taxon>
        <taxon>Embryophyta</taxon>
        <taxon>Tracheophyta</taxon>
        <taxon>Spermatophyta</taxon>
        <taxon>Magnoliopsida</taxon>
        <taxon>eudicotyledons</taxon>
        <taxon>Gunneridae</taxon>
        <taxon>Pentapetalae</taxon>
        <taxon>asterids</taxon>
        <taxon>lamiids</taxon>
        <taxon>Gentianales</taxon>
        <taxon>Rubiaceae</taxon>
        <taxon>Ixoroideae</taxon>
        <taxon>Gardenieae complex</taxon>
        <taxon>Bertiereae - Coffeeae clade</taxon>
        <taxon>Coffeeae</taxon>
        <taxon>Coffea</taxon>
    </lineage>
</organism>
<keyword evidence="6" id="KW-1185">Reference proteome</keyword>
<dbReference type="InterPro" id="IPR002885">
    <property type="entry name" value="PPR_rpt"/>
</dbReference>
<dbReference type="NCBIfam" id="TIGR00756">
    <property type="entry name" value="PPR"/>
    <property type="match status" value="4"/>
</dbReference>
<dbReference type="Gramene" id="CDP08786">
    <property type="protein sequence ID" value="CDP08786"/>
    <property type="gene ID" value="GSCOC_T00027883001"/>
</dbReference>
<dbReference type="InParanoid" id="A0A068UK05"/>
<dbReference type="EMBL" id="HG739119">
    <property type="protein sequence ID" value="CDP08786.1"/>
    <property type="molecule type" value="Genomic_DNA"/>
</dbReference>
<dbReference type="Pfam" id="PF13041">
    <property type="entry name" value="PPR_2"/>
    <property type="match status" value="2"/>
</dbReference>
<dbReference type="FunCoup" id="A0A068UK05">
    <property type="interactions" value="1"/>
</dbReference>
<dbReference type="GO" id="GO:0009451">
    <property type="term" value="P:RNA modification"/>
    <property type="evidence" value="ECO:0007669"/>
    <property type="project" value="InterPro"/>
</dbReference>
<dbReference type="Proteomes" id="UP000295252">
    <property type="component" value="Chromosome IV"/>
</dbReference>
<evidence type="ECO:0000313" key="6">
    <source>
        <dbReference type="Proteomes" id="UP000295252"/>
    </source>
</evidence>
<evidence type="ECO:0008006" key="7">
    <source>
        <dbReference type="Google" id="ProtNLM"/>
    </source>
</evidence>
<gene>
    <name evidence="5" type="ORF">GSCOC_T00027883001</name>
</gene>
<dbReference type="FunFam" id="1.25.40.10:FF:001093">
    <property type="entry name" value="Pentatricopeptide repeat-containing protein At2g34400"/>
    <property type="match status" value="1"/>
</dbReference>
<dbReference type="PhylomeDB" id="A0A068UK05"/>
<name>A0A068UK05_COFCA</name>
<dbReference type="PROSITE" id="PS51375">
    <property type="entry name" value="PPR"/>
    <property type="match status" value="3"/>
</dbReference>
<comment type="similarity">
    <text evidence="1">Belongs to the PPR family. PCMP-H subfamily.</text>
</comment>
<dbReference type="InterPro" id="IPR046960">
    <property type="entry name" value="PPR_At4g14850-like_plant"/>
</dbReference>
<dbReference type="Pfam" id="PF20431">
    <property type="entry name" value="E_motif"/>
    <property type="match status" value="1"/>
</dbReference>
<protein>
    <recommendedName>
        <fullName evidence="7">Pentatricopeptide repeat-containing protein</fullName>
    </recommendedName>
</protein>
<dbReference type="GO" id="GO:0003723">
    <property type="term" value="F:RNA binding"/>
    <property type="evidence" value="ECO:0007669"/>
    <property type="project" value="InterPro"/>
</dbReference>
<dbReference type="FunFam" id="1.25.40.10:FF:000488">
    <property type="entry name" value="Pentatricopeptide repeat-containing protein, mitochondrial"/>
    <property type="match status" value="1"/>
</dbReference>
<dbReference type="OrthoDB" id="1851890at2759"/>
<dbReference type="InterPro" id="IPR011990">
    <property type="entry name" value="TPR-like_helical_dom_sf"/>
</dbReference>
<reference evidence="6" key="1">
    <citation type="journal article" date="2014" name="Science">
        <title>The coffee genome provides insight into the convergent evolution of caffeine biosynthesis.</title>
        <authorList>
            <person name="Denoeud F."/>
            <person name="Carretero-Paulet L."/>
            <person name="Dereeper A."/>
            <person name="Droc G."/>
            <person name="Guyot R."/>
            <person name="Pietrella M."/>
            <person name="Zheng C."/>
            <person name="Alberti A."/>
            <person name="Anthony F."/>
            <person name="Aprea G."/>
            <person name="Aury J.M."/>
            <person name="Bento P."/>
            <person name="Bernard M."/>
            <person name="Bocs S."/>
            <person name="Campa C."/>
            <person name="Cenci A."/>
            <person name="Combes M.C."/>
            <person name="Crouzillat D."/>
            <person name="Da Silva C."/>
            <person name="Daddiego L."/>
            <person name="De Bellis F."/>
            <person name="Dussert S."/>
            <person name="Garsmeur O."/>
            <person name="Gayraud T."/>
            <person name="Guignon V."/>
            <person name="Jahn K."/>
            <person name="Jamilloux V."/>
            <person name="Joet T."/>
            <person name="Labadie K."/>
            <person name="Lan T."/>
            <person name="Leclercq J."/>
            <person name="Lepelley M."/>
            <person name="Leroy T."/>
            <person name="Li L.T."/>
            <person name="Librado P."/>
            <person name="Lopez L."/>
            <person name="Munoz A."/>
            <person name="Noel B."/>
            <person name="Pallavicini A."/>
            <person name="Perrotta G."/>
            <person name="Poncet V."/>
            <person name="Pot D."/>
            <person name="Priyono X."/>
            <person name="Rigoreau M."/>
            <person name="Rouard M."/>
            <person name="Rozas J."/>
            <person name="Tranchant-Dubreuil C."/>
            <person name="VanBuren R."/>
            <person name="Zhang Q."/>
            <person name="Andrade A.C."/>
            <person name="Argout X."/>
            <person name="Bertrand B."/>
            <person name="de Kochko A."/>
            <person name="Graziosi G."/>
            <person name="Henry R.J."/>
            <person name="Jayarama X."/>
            <person name="Ming R."/>
            <person name="Nagai C."/>
            <person name="Rounsley S."/>
            <person name="Sankoff D."/>
            <person name="Giuliano G."/>
            <person name="Albert V.A."/>
            <person name="Wincker P."/>
            <person name="Lashermes P."/>
        </authorList>
    </citation>
    <scope>NUCLEOTIDE SEQUENCE [LARGE SCALE GENOMIC DNA]</scope>
    <source>
        <strain evidence="6">cv. DH200-94</strain>
    </source>
</reference>
<feature type="repeat" description="PPR" evidence="4">
    <location>
        <begin position="422"/>
        <end position="456"/>
    </location>
</feature>
<accession>A0A068UK05</accession>
<dbReference type="OMA" id="TQVHAYA"/>
<dbReference type="Pfam" id="PF01535">
    <property type="entry name" value="PPR"/>
    <property type="match status" value="3"/>
</dbReference>
<dbReference type="AlphaFoldDB" id="A0A068UK05"/>
<dbReference type="PANTHER" id="PTHR47926">
    <property type="entry name" value="PENTATRICOPEPTIDE REPEAT-CONTAINING PROTEIN"/>
    <property type="match status" value="1"/>
</dbReference>
<dbReference type="Gene3D" id="1.25.40.10">
    <property type="entry name" value="Tetratricopeptide repeat domain"/>
    <property type="match status" value="4"/>
</dbReference>
<evidence type="ECO:0000256" key="1">
    <source>
        <dbReference type="ARBA" id="ARBA00006643"/>
    </source>
</evidence>
<keyword evidence="2" id="KW-0677">Repeat</keyword>